<keyword evidence="4" id="KW-1185">Reference proteome</keyword>
<dbReference type="Pfam" id="PF07336">
    <property type="entry name" value="ABATE"/>
    <property type="match status" value="1"/>
</dbReference>
<feature type="region of interest" description="Disordered" evidence="1">
    <location>
        <begin position="131"/>
        <end position="157"/>
    </location>
</feature>
<dbReference type="Gene3D" id="1.10.3300.10">
    <property type="entry name" value="Jann2411-like domain"/>
    <property type="match status" value="1"/>
</dbReference>
<dbReference type="PANTHER" id="PTHR35525:SF3">
    <property type="entry name" value="BLL6575 PROTEIN"/>
    <property type="match status" value="1"/>
</dbReference>
<dbReference type="PANTHER" id="PTHR35525">
    <property type="entry name" value="BLL6575 PROTEIN"/>
    <property type="match status" value="1"/>
</dbReference>
<organism evidence="3 4">
    <name type="scientific">Sphingomonas panacis</name>
    <dbReference type="NCBI Taxonomy" id="1560345"/>
    <lineage>
        <taxon>Bacteria</taxon>
        <taxon>Pseudomonadati</taxon>
        <taxon>Pseudomonadota</taxon>
        <taxon>Alphaproteobacteria</taxon>
        <taxon>Sphingomonadales</taxon>
        <taxon>Sphingomonadaceae</taxon>
        <taxon>Sphingomonas</taxon>
    </lineage>
</organism>
<dbReference type="InterPro" id="IPR021005">
    <property type="entry name" value="Znf_CGNR"/>
</dbReference>
<dbReference type="Proteomes" id="UP000094256">
    <property type="component" value="Chromosome"/>
</dbReference>
<feature type="domain" description="Zinc finger CGNR" evidence="2">
    <location>
        <begin position="108"/>
        <end position="150"/>
    </location>
</feature>
<dbReference type="AlphaFoldDB" id="A0A1B3ZES6"/>
<gene>
    <name evidence="3" type="ORF">AWL63_20230</name>
</gene>
<dbReference type="Pfam" id="PF11706">
    <property type="entry name" value="zf-CGNR"/>
    <property type="match status" value="1"/>
</dbReference>
<dbReference type="InterPro" id="IPR010852">
    <property type="entry name" value="ABATE"/>
</dbReference>
<dbReference type="KEGG" id="span:AWL63_20230"/>
<evidence type="ECO:0000313" key="4">
    <source>
        <dbReference type="Proteomes" id="UP000094256"/>
    </source>
</evidence>
<evidence type="ECO:0000256" key="1">
    <source>
        <dbReference type="SAM" id="MobiDB-lite"/>
    </source>
</evidence>
<dbReference type="InterPro" id="IPR023286">
    <property type="entry name" value="ABATE_dom_sf"/>
</dbReference>
<accession>A0A1B3ZES6</accession>
<dbReference type="SUPFAM" id="SSF160904">
    <property type="entry name" value="Jann2411-like"/>
    <property type="match status" value="1"/>
</dbReference>
<name>A0A1B3ZES6_9SPHN</name>
<evidence type="ECO:0000259" key="2">
    <source>
        <dbReference type="Pfam" id="PF11706"/>
    </source>
</evidence>
<reference evidence="3 4" key="1">
    <citation type="submission" date="2016-01" db="EMBL/GenBank/DDBJ databases">
        <title>Complete genome and mega plasmid sequence of Sphingomonas panacis DCY99 elicits systemic resistance in rice to Xanthomonas oryzae.</title>
        <authorList>
            <person name="Kim Y.J."/>
            <person name="Yang D.C."/>
            <person name="Sing P."/>
        </authorList>
    </citation>
    <scope>NUCLEOTIDE SEQUENCE [LARGE SCALE GENOMIC DNA]</scope>
    <source>
        <strain evidence="3 4">DCY99</strain>
    </source>
</reference>
<proteinExistence type="predicted"/>
<dbReference type="EMBL" id="CP014168">
    <property type="protein sequence ID" value="AOH85938.1"/>
    <property type="molecule type" value="Genomic_DNA"/>
</dbReference>
<evidence type="ECO:0000313" key="3">
    <source>
        <dbReference type="EMBL" id="AOH85938.1"/>
    </source>
</evidence>
<dbReference type="STRING" id="1560345.AWL63_20230"/>
<protein>
    <recommendedName>
        <fullName evidence="2">Zinc finger CGNR domain-containing protein</fullName>
    </recommendedName>
</protein>
<sequence>MATPQDFTRWLRQASLLDLDDREALEADLVDARALRDALYRAALAIVNGEMPVPADIDGINDLAQGTPPRPQWVNGEVVHVARDGVRAALALLAGDAVGTLADAQAGRVRLCPECRMMFVDKSPAGKRRWCSSASGCGNRAKVRDHRARKAQEGSAR</sequence>